<comment type="caution">
    <text evidence="10">The sequence shown here is derived from an EMBL/GenBank/DDBJ whole genome shotgun (WGS) entry which is preliminary data.</text>
</comment>
<evidence type="ECO:0000256" key="3">
    <source>
        <dbReference type="ARBA" id="ARBA00022475"/>
    </source>
</evidence>
<accession>A0ABR0VD58</accession>
<dbReference type="EMBL" id="JABTTQ020001231">
    <property type="protein sequence ID" value="KAK6133026.1"/>
    <property type="molecule type" value="Genomic_DNA"/>
</dbReference>
<keyword evidence="5" id="KW-0732">Signal</keyword>
<keyword evidence="4" id="KW-0336">GPI-anchor</keyword>
<organism evidence="10 11">
    <name type="scientific">Rehmannia glutinosa</name>
    <name type="common">Chinese foxglove</name>
    <dbReference type="NCBI Taxonomy" id="99300"/>
    <lineage>
        <taxon>Eukaryota</taxon>
        <taxon>Viridiplantae</taxon>
        <taxon>Streptophyta</taxon>
        <taxon>Embryophyta</taxon>
        <taxon>Tracheophyta</taxon>
        <taxon>Spermatophyta</taxon>
        <taxon>Magnoliopsida</taxon>
        <taxon>eudicotyledons</taxon>
        <taxon>Gunneridae</taxon>
        <taxon>Pentapetalae</taxon>
        <taxon>asterids</taxon>
        <taxon>lamiids</taxon>
        <taxon>Lamiales</taxon>
        <taxon>Orobanchaceae</taxon>
        <taxon>Rehmannieae</taxon>
        <taxon>Rehmannia</taxon>
    </lineage>
</organism>
<feature type="domain" description="FAS1" evidence="9">
    <location>
        <begin position="77"/>
        <end position="225"/>
    </location>
</feature>
<evidence type="ECO:0000313" key="10">
    <source>
        <dbReference type="EMBL" id="KAK6133026.1"/>
    </source>
</evidence>
<protein>
    <recommendedName>
        <fullName evidence="9">FAS1 domain-containing protein</fullName>
    </recommendedName>
</protein>
<evidence type="ECO:0000256" key="2">
    <source>
        <dbReference type="ARBA" id="ARBA00007843"/>
    </source>
</evidence>
<keyword evidence="6" id="KW-0472">Membrane</keyword>
<dbReference type="PROSITE" id="PS50213">
    <property type="entry name" value="FAS1"/>
    <property type="match status" value="2"/>
</dbReference>
<proteinExistence type="inferred from homology"/>
<evidence type="ECO:0000259" key="9">
    <source>
        <dbReference type="PROSITE" id="PS50213"/>
    </source>
</evidence>
<sequence length="506" mass="53890">MWVIPWGQRTARQPRGASRKERVATLLQYFVFTLQQKSFSNSAKSTLLPTMQLRHAAAAAAVVLSLSLFLLPSTTNAHNITRILAKYPEFSTFSHYLTVTQLAPEINRRETITVCAVDNAGMADLLSKHLTIGAIKNVLSLHVLLDYFDAKKLHQITDGTALAATIFQATGSAPGSTGFVNITDLKGGKVGFSPQDNGGGVSATFVKTVQAIPYNISVIQISAILPSPEAEEPAPGPSEMNLTALMSAHGCKVFAETLLANPAEQTFESNVQSGLTVFCPGDDAMKSFMPKFKNLSADGKQSLLEYHGMPIYQSLSGLRSSNGLTNSLATDGAKKYDFTVQNDGTDVTIKTKIVTAKIVNTLIDEQPLAIYELDKVLMPKELFKSALPPSPAPAPAPEADAESPKKAPKKHKSPPAPAAPSDSPADAPDGDVADQTADNASVRFNGGRFGAEGTDDSRIGGFRTETVGSGTVFLILEEGINGSRIGGFRTETGGSKVDNTSFEWMP</sequence>
<evidence type="ECO:0000256" key="4">
    <source>
        <dbReference type="ARBA" id="ARBA00022622"/>
    </source>
</evidence>
<evidence type="ECO:0000256" key="7">
    <source>
        <dbReference type="ARBA" id="ARBA00023288"/>
    </source>
</evidence>
<dbReference type="SMART" id="SM00554">
    <property type="entry name" value="FAS1"/>
    <property type="match status" value="1"/>
</dbReference>
<dbReference type="InterPro" id="IPR036378">
    <property type="entry name" value="FAS1_dom_sf"/>
</dbReference>
<dbReference type="Gene3D" id="2.30.180.10">
    <property type="entry name" value="FAS1 domain"/>
    <property type="match status" value="2"/>
</dbReference>
<dbReference type="PANTHER" id="PTHR32382">
    <property type="entry name" value="FASCICLIN-LIKE ARABINOGALACTAN PROTEIN"/>
    <property type="match status" value="1"/>
</dbReference>
<evidence type="ECO:0000256" key="6">
    <source>
        <dbReference type="ARBA" id="ARBA00023136"/>
    </source>
</evidence>
<evidence type="ECO:0000256" key="5">
    <source>
        <dbReference type="ARBA" id="ARBA00022729"/>
    </source>
</evidence>
<evidence type="ECO:0000256" key="1">
    <source>
        <dbReference type="ARBA" id="ARBA00004609"/>
    </source>
</evidence>
<feature type="domain" description="FAS1" evidence="9">
    <location>
        <begin position="238"/>
        <end position="377"/>
    </location>
</feature>
<name>A0ABR0VD58_REHGL</name>
<dbReference type="SUPFAM" id="SSF82153">
    <property type="entry name" value="FAS1 domain"/>
    <property type="match status" value="2"/>
</dbReference>
<dbReference type="Pfam" id="PF02469">
    <property type="entry name" value="Fasciclin"/>
    <property type="match status" value="2"/>
</dbReference>
<keyword evidence="7" id="KW-0449">Lipoprotein</keyword>
<keyword evidence="11" id="KW-1185">Reference proteome</keyword>
<reference evidence="10 11" key="1">
    <citation type="journal article" date="2021" name="Comput. Struct. Biotechnol. J.">
        <title>De novo genome assembly of the potent medicinal plant Rehmannia glutinosa using nanopore technology.</title>
        <authorList>
            <person name="Ma L."/>
            <person name="Dong C."/>
            <person name="Song C."/>
            <person name="Wang X."/>
            <person name="Zheng X."/>
            <person name="Niu Y."/>
            <person name="Chen S."/>
            <person name="Feng W."/>
        </authorList>
    </citation>
    <scope>NUCLEOTIDE SEQUENCE [LARGE SCALE GENOMIC DNA]</scope>
    <source>
        <strain evidence="10">DH-2019</strain>
    </source>
</reference>
<comment type="similarity">
    <text evidence="2">Belongs to the fasciclin-like AGP family.</text>
</comment>
<evidence type="ECO:0000256" key="8">
    <source>
        <dbReference type="SAM" id="MobiDB-lite"/>
    </source>
</evidence>
<dbReference type="InterPro" id="IPR000782">
    <property type="entry name" value="FAS1_domain"/>
</dbReference>
<feature type="region of interest" description="Disordered" evidence="8">
    <location>
        <begin position="388"/>
        <end position="463"/>
    </location>
</feature>
<keyword evidence="3" id="KW-1003">Cell membrane</keyword>
<evidence type="ECO:0000313" key="11">
    <source>
        <dbReference type="Proteomes" id="UP001318860"/>
    </source>
</evidence>
<keyword evidence="4" id="KW-0325">Glycoprotein</keyword>
<dbReference type="InterPro" id="IPR033254">
    <property type="entry name" value="Plant_FLA"/>
</dbReference>
<dbReference type="Proteomes" id="UP001318860">
    <property type="component" value="Unassembled WGS sequence"/>
</dbReference>
<comment type="subcellular location">
    <subcellularLocation>
        <location evidence="1">Cell membrane</location>
        <topology evidence="1">Lipid-anchor</topology>
        <topology evidence="1">GPI-anchor</topology>
    </subcellularLocation>
</comment>
<dbReference type="PANTHER" id="PTHR32382:SF4">
    <property type="entry name" value="FASCICLIN-LIKE ARABINOGALACTAN PROTEIN 1"/>
    <property type="match status" value="1"/>
</dbReference>
<gene>
    <name evidence="10" type="ORF">DH2020_033236</name>
</gene>